<proteinExistence type="inferred from homology"/>
<dbReference type="GO" id="GO:0008360">
    <property type="term" value="P:regulation of cell shape"/>
    <property type="evidence" value="ECO:0007669"/>
    <property type="project" value="UniProtKB-KW"/>
</dbReference>
<dbReference type="GO" id="GO:0009252">
    <property type="term" value="P:peptidoglycan biosynthetic process"/>
    <property type="evidence" value="ECO:0007669"/>
    <property type="project" value="UniProtKB-KW"/>
</dbReference>
<dbReference type="AlphaFoldDB" id="A0A3B0QNU1"/>
<dbReference type="Pfam" id="PF07478">
    <property type="entry name" value="Dala_Dala_lig_C"/>
    <property type="match status" value="1"/>
</dbReference>
<comment type="subcellular location">
    <subcellularLocation>
        <location evidence="1">Cytoplasm</location>
    </subcellularLocation>
</comment>
<evidence type="ECO:0000256" key="7">
    <source>
        <dbReference type="ARBA" id="ARBA00022960"/>
    </source>
</evidence>
<dbReference type="Gene3D" id="3.40.50.20">
    <property type="match status" value="1"/>
</dbReference>
<evidence type="ECO:0000256" key="6">
    <source>
        <dbReference type="ARBA" id="ARBA00022840"/>
    </source>
</evidence>
<dbReference type="SUPFAM" id="SSF52440">
    <property type="entry name" value="PreATP-grasp domain"/>
    <property type="match status" value="1"/>
</dbReference>
<dbReference type="EC" id="6.3.2.4" evidence="11"/>
<dbReference type="InterPro" id="IPR005905">
    <property type="entry name" value="D_ala_D_ala"/>
</dbReference>
<dbReference type="EMBL" id="UOEA01000037">
    <property type="protein sequence ID" value="VAV83260.1"/>
    <property type="molecule type" value="Genomic_DNA"/>
</dbReference>
<evidence type="ECO:0000313" key="11">
    <source>
        <dbReference type="EMBL" id="VAV83260.1"/>
    </source>
</evidence>
<evidence type="ECO:0000256" key="9">
    <source>
        <dbReference type="ARBA" id="ARBA00023316"/>
    </source>
</evidence>
<dbReference type="Pfam" id="PF01820">
    <property type="entry name" value="Dala_Dala_lig_N"/>
    <property type="match status" value="1"/>
</dbReference>
<dbReference type="InterPro" id="IPR011095">
    <property type="entry name" value="Dala_Dala_lig_C"/>
</dbReference>
<dbReference type="PROSITE" id="PS00843">
    <property type="entry name" value="DALA_DALA_LIGASE_1"/>
    <property type="match status" value="1"/>
</dbReference>
<dbReference type="PIRSF" id="PIRSF039102">
    <property type="entry name" value="Ddl/VanB"/>
    <property type="match status" value="1"/>
</dbReference>
<dbReference type="GO" id="GO:0005524">
    <property type="term" value="F:ATP binding"/>
    <property type="evidence" value="ECO:0007669"/>
    <property type="project" value="UniProtKB-KW"/>
</dbReference>
<dbReference type="InterPro" id="IPR000291">
    <property type="entry name" value="D-Ala_lig_Van_CS"/>
</dbReference>
<evidence type="ECO:0000256" key="8">
    <source>
        <dbReference type="ARBA" id="ARBA00022984"/>
    </source>
</evidence>
<dbReference type="InterPro" id="IPR011761">
    <property type="entry name" value="ATP-grasp"/>
</dbReference>
<evidence type="ECO:0000256" key="2">
    <source>
        <dbReference type="ARBA" id="ARBA00010871"/>
    </source>
</evidence>
<dbReference type="InterPro" id="IPR013815">
    <property type="entry name" value="ATP_grasp_subdomain_1"/>
</dbReference>
<dbReference type="InterPro" id="IPR011127">
    <property type="entry name" value="Dala_Dala_lig_N"/>
</dbReference>
<comment type="similarity">
    <text evidence="2">Belongs to the D-alanine--D-alanine ligase family.</text>
</comment>
<evidence type="ECO:0000259" key="10">
    <source>
        <dbReference type="PROSITE" id="PS50975"/>
    </source>
</evidence>
<dbReference type="GO" id="GO:0005737">
    <property type="term" value="C:cytoplasm"/>
    <property type="evidence" value="ECO:0007669"/>
    <property type="project" value="UniProtKB-SubCell"/>
</dbReference>
<dbReference type="PANTHER" id="PTHR23132:SF23">
    <property type="entry name" value="D-ALANINE--D-ALANINE LIGASE B"/>
    <property type="match status" value="1"/>
</dbReference>
<evidence type="ECO:0000256" key="5">
    <source>
        <dbReference type="ARBA" id="ARBA00022741"/>
    </source>
</evidence>
<reference evidence="11" key="1">
    <citation type="submission" date="2018-06" db="EMBL/GenBank/DDBJ databases">
        <authorList>
            <person name="Zhirakovskaya E."/>
        </authorList>
    </citation>
    <scope>NUCLEOTIDE SEQUENCE</scope>
</reference>
<keyword evidence="4 11" id="KW-0436">Ligase</keyword>
<protein>
    <submittedName>
        <fullName evidence="11">D-alanine--D-alanine ligase</fullName>
        <ecNumber evidence="11">6.3.2.4</ecNumber>
    </submittedName>
</protein>
<dbReference type="PROSITE" id="PS00844">
    <property type="entry name" value="DALA_DALA_LIGASE_2"/>
    <property type="match status" value="1"/>
</dbReference>
<accession>A0A3B0QNU1</accession>
<name>A0A3B0QNU1_9ZZZZ</name>
<feature type="domain" description="ATP-grasp" evidence="10">
    <location>
        <begin position="112"/>
        <end position="305"/>
    </location>
</feature>
<gene>
    <name evidence="11" type="ORF">MNBD_DELTA01-1496</name>
</gene>
<sequence>MVDRKGLIADFKGKRIGVLMGGLSEEREISFKSGRAVLEALKSRGYNAVAIDVGSEVAVLLRKEGVEVACIALHGLYGEDGAIQGLLEIMGIPYTGSGLLASAVTMDKVASKIIFDQRGIPTPGYSVLRDGDNKLPEGLGLPLVVKPASHGSTIGIGVADTPDEFKRAVSEAYVFEDTLVVEQFISGREITISIIDGMVLPIVEIITKARIYDFKSKYEKGMAEFVVPANLEKSIAEGANEVALAAYKALGCYGAARVDILLDQAGKPFVLEANTVPGMTGTSLMPMAARGAGMNYEALVEKILLGARLHKDRGAATPAETGKEHA</sequence>
<dbReference type="SUPFAM" id="SSF56059">
    <property type="entry name" value="Glutathione synthetase ATP-binding domain-like"/>
    <property type="match status" value="1"/>
</dbReference>
<dbReference type="Gene3D" id="3.30.470.20">
    <property type="entry name" value="ATP-grasp fold, B domain"/>
    <property type="match status" value="1"/>
</dbReference>
<dbReference type="NCBIfam" id="TIGR01205">
    <property type="entry name" value="D_ala_D_alaTIGR"/>
    <property type="match status" value="1"/>
</dbReference>
<dbReference type="InterPro" id="IPR016185">
    <property type="entry name" value="PreATP-grasp_dom_sf"/>
</dbReference>
<dbReference type="PROSITE" id="PS50975">
    <property type="entry name" value="ATP_GRASP"/>
    <property type="match status" value="1"/>
</dbReference>
<organism evidence="11">
    <name type="scientific">hydrothermal vent metagenome</name>
    <dbReference type="NCBI Taxonomy" id="652676"/>
    <lineage>
        <taxon>unclassified sequences</taxon>
        <taxon>metagenomes</taxon>
        <taxon>ecological metagenomes</taxon>
    </lineage>
</organism>
<evidence type="ECO:0000256" key="3">
    <source>
        <dbReference type="ARBA" id="ARBA00022490"/>
    </source>
</evidence>
<dbReference type="GO" id="GO:0046872">
    <property type="term" value="F:metal ion binding"/>
    <property type="evidence" value="ECO:0007669"/>
    <property type="project" value="InterPro"/>
</dbReference>
<dbReference type="HAMAP" id="MF_00047">
    <property type="entry name" value="Dala_Dala_lig"/>
    <property type="match status" value="1"/>
</dbReference>
<dbReference type="GO" id="GO:0071555">
    <property type="term" value="P:cell wall organization"/>
    <property type="evidence" value="ECO:0007669"/>
    <property type="project" value="UniProtKB-KW"/>
</dbReference>
<evidence type="ECO:0000256" key="1">
    <source>
        <dbReference type="ARBA" id="ARBA00004496"/>
    </source>
</evidence>
<keyword evidence="3" id="KW-0963">Cytoplasm</keyword>
<keyword evidence="6" id="KW-0067">ATP-binding</keyword>
<keyword evidence="8" id="KW-0573">Peptidoglycan synthesis</keyword>
<evidence type="ECO:0000256" key="4">
    <source>
        <dbReference type="ARBA" id="ARBA00022598"/>
    </source>
</evidence>
<dbReference type="NCBIfam" id="NF002378">
    <property type="entry name" value="PRK01372.1"/>
    <property type="match status" value="1"/>
</dbReference>
<dbReference type="PANTHER" id="PTHR23132">
    <property type="entry name" value="D-ALANINE--D-ALANINE LIGASE"/>
    <property type="match status" value="1"/>
</dbReference>
<keyword evidence="5" id="KW-0547">Nucleotide-binding</keyword>
<keyword evidence="7" id="KW-0133">Cell shape</keyword>
<dbReference type="Gene3D" id="3.30.1490.20">
    <property type="entry name" value="ATP-grasp fold, A domain"/>
    <property type="match status" value="1"/>
</dbReference>
<keyword evidence="9" id="KW-0961">Cell wall biogenesis/degradation</keyword>
<dbReference type="GO" id="GO:0008716">
    <property type="term" value="F:D-alanine-D-alanine ligase activity"/>
    <property type="evidence" value="ECO:0007669"/>
    <property type="project" value="UniProtKB-EC"/>
</dbReference>